<protein>
    <submittedName>
        <fullName evidence="2">Helix-turn-helix domain-containing protein</fullName>
    </submittedName>
</protein>
<dbReference type="AlphaFoldDB" id="A0AAF1BW24"/>
<evidence type="ECO:0000313" key="3">
    <source>
        <dbReference type="Proteomes" id="UP000234560"/>
    </source>
</evidence>
<evidence type="ECO:0000259" key="1">
    <source>
        <dbReference type="Pfam" id="PF13518"/>
    </source>
</evidence>
<reference evidence="2" key="2">
    <citation type="submission" date="2023-10" db="EMBL/GenBank/DDBJ databases">
        <authorList>
            <person name="Choi B."/>
        </authorList>
    </citation>
    <scope>NUCLEOTIDE SEQUENCE</scope>
    <source>
        <strain evidence="2">UMB0763</strain>
    </source>
</reference>
<dbReference type="InterPro" id="IPR009057">
    <property type="entry name" value="Homeodomain-like_sf"/>
</dbReference>
<reference evidence="2" key="1">
    <citation type="submission" date="2017-12" db="EMBL/GenBank/DDBJ databases">
        <authorList>
            <person name="Thomas-White K."/>
            <person name="Wolfe A.J."/>
        </authorList>
    </citation>
    <scope>NUCLEOTIDE SEQUENCE</scope>
    <source>
        <strain evidence="2">UMB0763</strain>
    </source>
</reference>
<sequence>MSKAIPPAIRRKIIKFDPFDGHGLSITAFCEQLKISRRTFYNIRARYDEEAGGALHPHSSAPITPARTYDEHVTTALLAIRKRLKGQGWWDYGPISIRFEGSASGELTELEQ</sequence>
<evidence type="ECO:0000313" key="2">
    <source>
        <dbReference type="EMBL" id="WOT02002.1"/>
    </source>
</evidence>
<dbReference type="KEGG" id="cpyr:CYJ47_12240"/>
<gene>
    <name evidence="2" type="ORF">CYJ47_12240</name>
</gene>
<proteinExistence type="predicted"/>
<organism evidence="2 3">
    <name type="scientific">Corynebacterium pyruviciproducens</name>
    <dbReference type="NCBI Taxonomy" id="598660"/>
    <lineage>
        <taxon>Bacteria</taxon>
        <taxon>Bacillati</taxon>
        <taxon>Actinomycetota</taxon>
        <taxon>Actinomycetes</taxon>
        <taxon>Mycobacteriales</taxon>
        <taxon>Corynebacteriaceae</taxon>
        <taxon>Corynebacterium</taxon>
    </lineage>
</organism>
<dbReference type="EMBL" id="CP136958">
    <property type="protein sequence ID" value="WOT02002.1"/>
    <property type="molecule type" value="Genomic_DNA"/>
</dbReference>
<dbReference type="SUPFAM" id="SSF46689">
    <property type="entry name" value="Homeodomain-like"/>
    <property type="match status" value="1"/>
</dbReference>
<name>A0AAF1BW24_9CORY</name>
<dbReference type="InterPro" id="IPR055247">
    <property type="entry name" value="InsJ-like_HTH"/>
</dbReference>
<dbReference type="Pfam" id="PF13518">
    <property type="entry name" value="HTH_28"/>
    <property type="match status" value="1"/>
</dbReference>
<dbReference type="Proteomes" id="UP000234560">
    <property type="component" value="Chromosome"/>
</dbReference>
<feature type="domain" description="Insertion element IS150 protein InsJ-like helix-turn-helix" evidence="1">
    <location>
        <begin position="22"/>
        <end position="60"/>
    </location>
</feature>
<dbReference type="RefSeq" id="WP_143485505.1">
    <property type="nucleotide sequence ID" value="NZ_CP136958.1"/>
</dbReference>
<accession>A0AAF1BW24</accession>